<dbReference type="RefSeq" id="WP_256132474.1">
    <property type="nucleotide sequence ID" value="NZ_JANFXK010000011.1"/>
</dbReference>
<dbReference type="InterPro" id="IPR052371">
    <property type="entry name" value="BFD-associated_ferredoxin"/>
</dbReference>
<dbReference type="Proteomes" id="UP001524502">
    <property type="component" value="Unassembled WGS sequence"/>
</dbReference>
<proteinExistence type="inferred from homology"/>
<evidence type="ECO:0000256" key="3">
    <source>
        <dbReference type="ARBA" id="ARBA00022723"/>
    </source>
</evidence>
<evidence type="ECO:0000256" key="8">
    <source>
        <dbReference type="ARBA" id="ARBA00046332"/>
    </source>
</evidence>
<dbReference type="InterPro" id="IPR007419">
    <property type="entry name" value="BFD-like_2Fe2S-bd_dom"/>
</dbReference>
<protein>
    <recommendedName>
        <fullName evidence="7">Bacterioferritin-associated ferredoxin</fullName>
    </recommendedName>
</protein>
<evidence type="ECO:0000256" key="7">
    <source>
        <dbReference type="ARBA" id="ARBA00039386"/>
    </source>
</evidence>
<gene>
    <name evidence="10" type="ORF">NE619_11170</name>
</gene>
<dbReference type="InterPro" id="IPR041854">
    <property type="entry name" value="BFD-like_2Fe2S-bd_dom_sf"/>
</dbReference>
<comment type="caution">
    <text evidence="10">The sequence shown here is derived from an EMBL/GenBank/DDBJ whole genome shotgun (WGS) entry which is preliminary data.</text>
</comment>
<sequence length="59" mass="6586">MDRNEFVCLCKSVSYGEIEDAIDNGAQTYEDILEETEAGSVCGGCIERIEEILDRLVIK</sequence>
<comment type="similarity">
    <text evidence="8">Belongs to the Bfd family.</text>
</comment>
<evidence type="ECO:0000256" key="1">
    <source>
        <dbReference type="ARBA" id="ARBA00022448"/>
    </source>
</evidence>
<dbReference type="EMBL" id="JANFXK010000011">
    <property type="protein sequence ID" value="MCQ4637284.1"/>
    <property type="molecule type" value="Genomic_DNA"/>
</dbReference>
<evidence type="ECO:0000256" key="4">
    <source>
        <dbReference type="ARBA" id="ARBA00022982"/>
    </source>
</evidence>
<organism evidence="10 11">
    <name type="scientific">Anaerovorax odorimutans</name>
    <dbReference type="NCBI Taxonomy" id="109327"/>
    <lineage>
        <taxon>Bacteria</taxon>
        <taxon>Bacillati</taxon>
        <taxon>Bacillota</taxon>
        <taxon>Clostridia</taxon>
        <taxon>Peptostreptococcales</taxon>
        <taxon>Anaerovoracaceae</taxon>
        <taxon>Anaerovorax</taxon>
    </lineage>
</organism>
<dbReference type="Pfam" id="PF04324">
    <property type="entry name" value="Fer2_BFD"/>
    <property type="match status" value="1"/>
</dbReference>
<dbReference type="Gene3D" id="1.10.10.1100">
    <property type="entry name" value="BFD-like [2Fe-2S]-binding domain"/>
    <property type="match status" value="1"/>
</dbReference>
<evidence type="ECO:0000259" key="9">
    <source>
        <dbReference type="Pfam" id="PF04324"/>
    </source>
</evidence>
<dbReference type="PANTHER" id="PTHR37424:SF1">
    <property type="entry name" value="BACTERIOFERRITIN-ASSOCIATED FERREDOXIN"/>
    <property type="match status" value="1"/>
</dbReference>
<dbReference type="PANTHER" id="PTHR37424">
    <property type="entry name" value="BACTERIOFERRITIN-ASSOCIATED FERREDOXIN"/>
    <property type="match status" value="1"/>
</dbReference>
<accession>A0ABT1RQ42</accession>
<evidence type="ECO:0000256" key="5">
    <source>
        <dbReference type="ARBA" id="ARBA00023004"/>
    </source>
</evidence>
<feature type="domain" description="BFD-like [2Fe-2S]-binding" evidence="9">
    <location>
        <begin position="7"/>
        <end position="54"/>
    </location>
</feature>
<evidence type="ECO:0000313" key="11">
    <source>
        <dbReference type="Proteomes" id="UP001524502"/>
    </source>
</evidence>
<keyword evidence="5" id="KW-0408">Iron</keyword>
<keyword evidence="1" id="KW-0813">Transport</keyword>
<reference evidence="10 11" key="1">
    <citation type="submission" date="2022-06" db="EMBL/GenBank/DDBJ databases">
        <title>Isolation of gut microbiota from human fecal samples.</title>
        <authorList>
            <person name="Pamer E.G."/>
            <person name="Barat B."/>
            <person name="Waligurski E."/>
            <person name="Medina S."/>
            <person name="Paddock L."/>
            <person name="Mostad J."/>
        </authorList>
    </citation>
    <scope>NUCLEOTIDE SEQUENCE [LARGE SCALE GENOMIC DNA]</scope>
    <source>
        <strain evidence="10 11">SL.3.17</strain>
    </source>
</reference>
<evidence type="ECO:0000313" key="10">
    <source>
        <dbReference type="EMBL" id="MCQ4637284.1"/>
    </source>
</evidence>
<evidence type="ECO:0000256" key="6">
    <source>
        <dbReference type="ARBA" id="ARBA00023014"/>
    </source>
</evidence>
<keyword evidence="3" id="KW-0479">Metal-binding</keyword>
<evidence type="ECO:0000256" key="2">
    <source>
        <dbReference type="ARBA" id="ARBA00022714"/>
    </source>
</evidence>
<keyword evidence="4" id="KW-0249">Electron transport</keyword>
<keyword evidence="11" id="KW-1185">Reference proteome</keyword>
<keyword evidence="2" id="KW-0001">2Fe-2S</keyword>
<name>A0ABT1RQ42_9FIRM</name>
<keyword evidence="6" id="KW-0411">Iron-sulfur</keyword>